<protein>
    <recommendedName>
        <fullName evidence="8">Mannosyltransferase</fullName>
        <ecNumber evidence="8">2.4.1.-</ecNumber>
    </recommendedName>
</protein>
<keyword evidence="7 8" id="KW-0472">Membrane</keyword>
<evidence type="ECO:0000256" key="8">
    <source>
        <dbReference type="RuleBase" id="RU363075"/>
    </source>
</evidence>
<keyword evidence="4 8" id="KW-0812">Transmembrane</keyword>
<accession>A0A9J7CM61</accession>
<feature type="transmembrane region" description="Helical" evidence="8">
    <location>
        <begin position="190"/>
        <end position="209"/>
    </location>
</feature>
<evidence type="ECO:0000256" key="2">
    <source>
        <dbReference type="ARBA" id="ARBA00022676"/>
    </source>
</evidence>
<feature type="transmembrane region" description="Helical" evidence="8">
    <location>
        <begin position="330"/>
        <end position="348"/>
    </location>
</feature>
<dbReference type="VEuPathDB" id="VectorBase:MDOA001363"/>
<dbReference type="STRING" id="7370.A0A1I8M584"/>
<evidence type="ECO:0000313" key="11">
    <source>
        <dbReference type="RefSeq" id="XP_005178616.2"/>
    </source>
</evidence>
<organism evidence="10 11">
    <name type="scientific">Musca domestica</name>
    <name type="common">House fly</name>
    <dbReference type="NCBI Taxonomy" id="7370"/>
    <lineage>
        <taxon>Eukaryota</taxon>
        <taxon>Metazoa</taxon>
        <taxon>Ecdysozoa</taxon>
        <taxon>Arthropoda</taxon>
        <taxon>Hexapoda</taxon>
        <taxon>Insecta</taxon>
        <taxon>Pterygota</taxon>
        <taxon>Neoptera</taxon>
        <taxon>Endopterygota</taxon>
        <taxon>Diptera</taxon>
        <taxon>Brachycera</taxon>
        <taxon>Muscomorpha</taxon>
        <taxon>Muscoidea</taxon>
        <taxon>Muscidae</taxon>
        <taxon>Musca</taxon>
    </lineage>
</organism>
<dbReference type="VEuPathDB" id="VectorBase:MDOMA2_002469"/>
<keyword evidence="6 8" id="KW-1133">Transmembrane helix</keyword>
<feature type="transmembrane region" description="Helical" evidence="8">
    <location>
        <begin position="154"/>
        <end position="178"/>
    </location>
</feature>
<proteinExistence type="inferred from homology"/>
<dbReference type="GO" id="GO:0016757">
    <property type="term" value="F:glycosyltransferase activity"/>
    <property type="evidence" value="ECO:0007669"/>
    <property type="project" value="UniProtKB-KW"/>
</dbReference>
<dbReference type="EC" id="2.4.1.-" evidence="8"/>
<keyword evidence="10" id="KW-1185">Reference proteome</keyword>
<comment type="similarity">
    <text evidence="8">Belongs to the glycosyltransferase 22 family.</text>
</comment>
<keyword evidence="9" id="KW-0732">Signal</keyword>
<dbReference type="RefSeq" id="XP_005178616.2">
    <property type="nucleotide sequence ID" value="XM_005178559.4"/>
</dbReference>
<evidence type="ECO:0000256" key="5">
    <source>
        <dbReference type="ARBA" id="ARBA00022824"/>
    </source>
</evidence>
<dbReference type="PANTHER" id="PTHR22760:SF4">
    <property type="entry name" value="GPI MANNOSYLTRANSFERASE 3"/>
    <property type="match status" value="1"/>
</dbReference>
<keyword evidence="3" id="KW-0808">Transferase</keyword>
<evidence type="ECO:0000256" key="7">
    <source>
        <dbReference type="ARBA" id="ARBA00023136"/>
    </source>
</evidence>
<evidence type="ECO:0000313" key="10">
    <source>
        <dbReference type="Proteomes" id="UP001652621"/>
    </source>
</evidence>
<gene>
    <name evidence="11" type="primary">LOC101899343</name>
</gene>
<evidence type="ECO:0000256" key="6">
    <source>
        <dbReference type="ARBA" id="ARBA00022989"/>
    </source>
</evidence>
<evidence type="ECO:0000256" key="9">
    <source>
        <dbReference type="SAM" id="SignalP"/>
    </source>
</evidence>
<evidence type="ECO:0000256" key="4">
    <source>
        <dbReference type="ARBA" id="ARBA00022692"/>
    </source>
</evidence>
<feature type="transmembrane region" description="Helical" evidence="8">
    <location>
        <begin position="110"/>
        <end position="126"/>
    </location>
</feature>
<dbReference type="Pfam" id="PF03901">
    <property type="entry name" value="Glyco_transf_22"/>
    <property type="match status" value="1"/>
</dbReference>
<name>A0A9J7CM61_MUSDO</name>
<dbReference type="GeneID" id="101899343"/>
<dbReference type="Proteomes" id="UP001652621">
    <property type="component" value="Unplaced"/>
</dbReference>
<reference evidence="11" key="1">
    <citation type="submission" date="2025-08" db="UniProtKB">
        <authorList>
            <consortium name="RefSeq"/>
        </authorList>
    </citation>
    <scope>IDENTIFICATION</scope>
    <source>
        <strain evidence="11">Aabys</strain>
        <tissue evidence="11">Whole body</tissue>
    </source>
</reference>
<dbReference type="InterPro" id="IPR005599">
    <property type="entry name" value="GPI_mannosylTrfase"/>
</dbReference>
<feature type="chain" id="PRO_5046138948" description="Mannosyltransferase" evidence="9">
    <location>
        <begin position="19"/>
        <end position="566"/>
    </location>
</feature>
<dbReference type="eggNOG" id="KOG1771">
    <property type="taxonomic scope" value="Eukaryota"/>
</dbReference>
<evidence type="ECO:0000256" key="1">
    <source>
        <dbReference type="ARBA" id="ARBA00004477"/>
    </source>
</evidence>
<comment type="subcellular location">
    <subcellularLocation>
        <location evidence="1 8">Endoplasmic reticulum membrane</location>
        <topology evidence="1 8">Multi-pass membrane protein</topology>
    </subcellularLocation>
</comment>
<keyword evidence="2 8" id="KW-0328">Glycosyltransferase</keyword>
<feature type="transmembrane region" description="Helical" evidence="8">
    <location>
        <begin position="58"/>
        <end position="79"/>
    </location>
</feature>
<dbReference type="OrthoDB" id="416834at2759"/>
<evidence type="ECO:0000256" key="3">
    <source>
        <dbReference type="ARBA" id="ARBA00022679"/>
    </source>
</evidence>
<feature type="signal peptide" evidence="9">
    <location>
        <begin position="1"/>
        <end position="18"/>
    </location>
</feature>
<sequence>MNLILVFLFCLAVRTASVFVVKTFYVPDEYWQSLEVAHKITFGYGYLTWEWVEGIRSYIYPVIIAGIYKILALLSLDTVKWLIILPRLLQATLSAYSDYRFFIWTGKKKWGLFLMAVSWFWFYTGSRTLSNTLETSLTTIALSYFPWNGEGVAYLWPAALCVFLRPTAMIIWLPLVFYHLHKSKLRWTELVFKRFIVVGLLVAAISVGIDSYMHGRFLITPYEFLKYNVIQNIGSFYGSHPWYWYFTVGLPTVLGINFLPFLFGTIETIRHSRAYPTRKYLLLTVFLSLIILSTVEHKEFRFVCVLLPLCLYIASDTLTRWSYKASRISLWFVAILIIVGNAIPAWYLSTIHQRGPIDVMTKLNHIASEYKSEQNRPANILFLMPCHSTPYYSHIHQNVTMRFLTCEPNLKDTPNYKDEAELFFESPVHWLRSHIPSYPRSAKPSHVVLYEPLADTINEFLVDYKLLEKVANAEVKNVDPQILLKKWSVLVKENQFNADSLLQYINSRTGRNILIYQRLRDGEENKFNRNEFRSEDELVVKYPDLAEFKNIDGVYDEVETEHNLFN</sequence>
<keyword evidence="5 8" id="KW-0256">Endoplasmic reticulum</keyword>
<dbReference type="PANTHER" id="PTHR22760">
    <property type="entry name" value="GLYCOSYLTRANSFERASE"/>
    <property type="match status" value="1"/>
</dbReference>
<feature type="transmembrane region" description="Helical" evidence="8">
    <location>
        <begin position="242"/>
        <end position="266"/>
    </location>
</feature>